<gene>
    <name evidence="6" type="ORF">J4H92_12100</name>
</gene>
<evidence type="ECO:0000313" key="7">
    <source>
        <dbReference type="Proteomes" id="UP000664382"/>
    </source>
</evidence>
<dbReference type="EMBL" id="JAGDYM010000014">
    <property type="protein sequence ID" value="MBO1902688.1"/>
    <property type="molecule type" value="Genomic_DNA"/>
</dbReference>
<evidence type="ECO:0000256" key="3">
    <source>
        <dbReference type="ARBA" id="ARBA00023163"/>
    </source>
</evidence>
<dbReference type="InterPro" id="IPR009057">
    <property type="entry name" value="Homeodomain-like_sf"/>
</dbReference>
<feature type="domain" description="HTH tetR-type" evidence="5">
    <location>
        <begin position="22"/>
        <end position="82"/>
    </location>
</feature>
<keyword evidence="1" id="KW-0805">Transcription regulation</keyword>
<dbReference type="PROSITE" id="PS50977">
    <property type="entry name" value="HTH_TETR_2"/>
    <property type="match status" value="1"/>
</dbReference>
<dbReference type="SUPFAM" id="SSF46689">
    <property type="entry name" value="Homeodomain-like"/>
    <property type="match status" value="1"/>
</dbReference>
<organism evidence="6 7">
    <name type="scientific">Leucobacter weissii</name>
    <dbReference type="NCBI Taxonomy" id="1983706"/>
    <lineage>
        <taxon>Bacteria</taxon>
        <taxon>Bacillati</taxon>
        <taxon>Actinomycetota</taxon>
        <taxon>Actinomycetes</taxon>
        <taxon>Micrococcales</taxon>
        <taxon>Microbacteriaceae</taxon>
        <taxon>Leucobacter</taxon>
    </lineage>
</organism>
<dbReference type="Gene3D" id="1.10.357.10">
    <property type="entry name" value="Tetracycline Repressor, domain 2"/>
    <property type="match status" value="1"/>
</dbReference>
<dbReference type="PANTHER" id="PTHR30055">
    <property type="entry name" value="HTH-TYPE TRANSCRIPTIONAL REGULATOR RUTR"/>
    <property type="match status" value="1"/>
</dbReference>
<name>A0A939MKK0_9MICO</name>
<evidence type="ECO:0000256" key="4">
    <source>
        <dbReference type="PROSITE-ProRule" id="PRU00335"/>
    </source>
</evidence>
<dbReference type="GO" id="GO:0000976">
    <property type="term" value="F:transcription cis-regulatory region binding"/>
    <property type="evidence" value="ECO:0007669"/>
    <property type="project" value="TreeGrafter"/>
</dbReference>
<dbReference type="RefSeq" id="WP_208098455.1">
    <property type="nucleotide sequence ID" value="NZ_JAGDYM010000014.1"/>
</dbReference>
<accession>A0A939MKK0</accession>
<dbReference type="InterPro" id="IPR050109">
    <property type="entry name" value="HTH-type_TetR-like_transc_reg"/>
</dbReference>
<dbReference type="InterPro" id="IPR001647">
    <property type="entry name" value="HTH_TetR"/>
</dbReference>
<reference evidence="6" key="1">
    <citation type="submission" date="2021-03" db="EMBL/GenBank/DDBJ databases">
        <title>Leucobacter chromiisoli sp. nov., isolated from chromium-containing soil of chemical plant.</title>
        <authorList>
            <person name="Xu Z."/>
        </authorList>
    </citation>
    <scope>NUCLEOTIDE SEQUENCE</scope>
    <source>
        <strain evidence="6">S27</strain>
    </source>
</reference>
<dbReference type="AlphaFoldDB" id="A0A939MKK0"/>
<evidence type="ECO:0000313" key="6">
    <source>
        <dbReference type="EMBL" id="MBO1902688.1"/>
    </source>
</evidence>
<evidence type="ECO:0000259" key="5">
    <source>
        <dbReference type="PROSITE" id="PS50977"/>
    </source>
</evidence>
<dbReference type="PANTHER" id="PTHR30055:SF234">
    <property type="entry name" value="HTH-TYPE TRANSCRIPTIONAL REGULATOR BETI"/>
    <property type="match status" value="1"/>
</dbReference>
<dbReference type="GO" id="GO:0003700">
    <property type="term" value="F:DNA-binding transcription factor activity"/>
    <property type="evidence" value="ECO:0007669"/>
    <property type="project" value="TreeGrafter"/>
</dbReference>
<keyword evidence="3" id="KW-0804">Transcription</keyword>
<sequence length="221" mass="23813">MTPSAPPRASSGFRPPLQERSRRTLERVLTAGAEVFAEHGYEGLAIAEVCRRSGVSAGALYTRFESKEALARAIHDHVLERLSAEVAGLYAPSEAWGALPADEFVERAIRLLVGHFQEHAAIVRAIVLRAAVDPTMRARGTRAVGAMADAFTARLMDRAGDFAAAEPEPTIRSTFAMAFEATSWDVTFGSEFRAEGALGPDDLGERLVAMCRLMLLSGSLP</sequence>
<dbReference type="PRINTS" id="PR00455">
    <property type="entry name" value="HTHTETR"/>
</dbReference>
<comment type="caution">
    <text evidence="6">The sequence shown here is derived from an EMBL/GenBank/DDBJ whole genome shotgun (WGS) entry which is preliminary data.</text>
</comment>
<dbReference type="Pfam" id="PF00440">
    <property type="entry name" value="TetR_N"/>
    <property type="match status" value="1"/>
</dbReference>
<evidence type="ECO:0000256" key="1">
    <source>
        <dbReference type="ARBA" id="ARBA00023015"/>
    </source>
</evidence>
<proteinExistence type="predicted"/>
<protein>
    <submittedName>
        <fullName evidence="6">TetR/AcrR family transcriptional regulator</fullName>
    </submittedName>
</protein>
<keyword evidence="7" id="KW-1185">Reference proteome</keyword>
<keyword evidence="2 4" id="KW-0238">DNA-binding</keyword>
<evidence type="ECO:0000256" key="2">
    <source>
        <dbReference type="ARBA" id="ARBA00023125"/>
    </source>
</evidence>
<feature type="DNA-binding region" description="H-T-H motif" evidence="4">
    <location>
        <begin position="45"/>
        <end position="64"/>
    </location>
</feature>
<dbReference type="Proteomes" id="UP000664382">
    <property type="component" value="Unassembled WGS sequence"/>
</dbReference>